<gene>
    <name evidence="2" type="primary">NT5C1B</name>
</gene>
<dbReference type="GO" id="GO:0008253">
    <property type="term" value="F:5'-nucleotidase activity"/>
    <property type="evidence" value="ECO:0007669"/>
    <property type="project" value="InterPro"/>
</dbReference>
<feature type="compositionally biased region" description="Basic and acidic residues" evidence="1">
    <location>
        <begin position="222"/>
        <end position="239"/>
    </location>
</feature>
<reference evidence="2" key="2">
    <citation type="submission" date="2025-08" db="UniProtKB">
        <authorList>
            <consortium name="Ensembl"/>
        </authorList>
    </citation>
    <scope>IDENTIFICATION</scope>
</reference>
<dbReference type="GO" id="GO:0005737">
    <property type="term" value="C:cytoplasm"/>
    <property type="evidence" value="ECO:0007669"/>
    <property type="project" value="InterPro"/>
</dbReference>
<feature type="compositionally biased region" description="Low complexity" evidence="1">
    <location>
        <begin position="152"/>
        <end position="164"/>
    </location>
</feature>
<feature type="region of interest" description="Disordered" evidence="1">
    <location>
        <begin position="118"/>
        <end position="285"/>
    </location>
</feature>
<dbReference type="Gene3D" id="3.40.50.720">
    <property type="entry name" value="NAD(P)-binding Rossmann-like Domain"/>
    <property type="match status" value="1"/>
</dbReference>
<dbReference type="Ensembl" id="ENSCAFT00030026014.1">
    <property type="protein sequence ID" value="ENSCAFP00030022716.1"/>
    <property type="gene ID" value="ENSCAFG00030013976.1"/>
</dbReference>
<dbReference type="InterPro" id="IPR002347">
    <property type="entry name" value="SDR_fam"/>
</dbReference>
<dbReference type="GO" id="GO:0000287">
    <property type="term" value="F:magnesium ion binding"/>
    <property type="evidence" value="ECO:0007669"/>
    <property type="project" value="InterPro"/>
</dbReference>
<dbReference type="PRINTS" id="PR00080">
    <property type="entry name" value="SDRFAMILY"/>
</dbReference>
<feature type="region of interest" description="Disordered" evidence="1">
    <location>
        <begin position="1"/>
        <end position="43"/>
    </location>
</feature>
<dbReference type="InterPro" id="IPR010394">
    <property type="entry name" value="5-nucleotidase"/>
</dbReference>
<reference evidence="2" key="1">
    <citation type="submission" date="2019-03" db="EMBL/GenBank/DDBJ databases">
        <authorList>
            <person name="Warren W.C."/>
            <person name="Johnson G.S."/>
        </authorList>
    </citation>
    <scope>NUCLEOTIDE SEQUENCE [LARGE SCALE GENOMIC DNA]</scope>
    <source>
        <strain evidence="2">Basenji</strain>
    </source>
</reference>
<dbReference type="GO" id="GO:0000166">
    <property type="term" value="F:nucleotide binding"/>
    <property type="evidence" value="ECO:0007669"/>
    <property type="project" value="InterPro"/>
</dbReference>
<feature type="compositionally biased region" description="Low complexity" evidence="1">
    <location>
        <begin position="124"/>
        <end position="135"/>
    </location>
</feature>
<dbReference type="GO" id="GO:0009117">
    <property type="term" value="P:nucleotide metabolic process"/>
    <property type="evidence" value="ECO:0007669"/>
    <property type="project" value="InterPro"/>
</dbReference>
<dbReference type="SUPFAM" id="SSF51735">
    <property type="entry name" value="NAD(P)-binding Rossmann-fold domains"/>
    <property type="match status" value="1"/>
</dbReference>
<feature type="compositionally biased region" description="Low complexity" evidence="1">
    <location>
        <begin position="248"/>
        <end position="259"/>
    </location>
</feature>
<evidence type="ECO:0000256" key="1">
    <source>
        <dbReference type="SAM" id="MobiDB-lite"/>
    </source>
</evidence>
<dbReference type="AlphaFoldDB" id="A0A8C0N7U9"/>
<organism evidence="2 3">
    <name type="scientific">Canis lupus familiaris</name>
    <name type="common">Dog</name>
    <name type="synonym">Canis familiaris</name>
    <dbReference type="NCBI Taxonomy" id="9615"/>
    <lineage>
        <taxon>Eukaryota</taxon>
        <taxon>Metazoa</taxon>
        <taxon>Chordata</taxon>
        <taxon>Craniata</taxon>
        <taxon>Vertebrata</taxon>
        <taxon>Euteleostomi</taxon>
        <taxon>Mammalia</taxon>
        <taxon>Eutheria</taxon>
        <taxon>Laurasiatheria</taxon>
        <taxon>Carnivora</taxon>
        <taxon>Caniformia</taxon>
        <taxon>Canidae</taxon>
        <taxon>Canis</taxon>
    </lineage>
</organism>
<dbReference type="PANTHER" id="PTHR31367:SF0">
    <property type="entry name" value="CYTOSOLIC 5'-NUCLEOTIDASE 1B"/>
    <property type="match status" value="1"/>
</dbReference>
<accession>A0A8C0N7U9</accession>
<dbReference type="PRINTS" id="PR00081">
    <property type="entry name" value="GDHRDH"/>
</dbReference>
<feature type="compositionally biased region" description="Basic and acidic residues" evidence="1">
    <location>
        <begin position="11"/>
        <end position="35"/>
    </location>
</feature>
<dbReference type="Proteomes" id="UP000694429">
    <property type="component" value="Chromosome 17"/>
</dbReference>
<proteinExistence type="predicted"/>
<evidence type="ECO:0000313" key="2">
    <source>
        <dbReference type="Ensembl" id="ENSCAFP00030022716.1"/>
    </source>
</evidence>
<dbReference type="Pfam" id="PF06189">
    <property type="entry name" value="5-nucleotidase"/>
    <property type="match status" value="1"/>
</dbReference>
<protein>
    <submittedName>
        <fullName evidence="2">5'-nucleotidase, cytosolic IB</fullName>
    </submittedName>
</protein>
<sequence length="713" mass="80769">MSQTSLKQKKKNETGSKNSKDSIDTEKRKDSDKSGVRLSTQMRRAVNPNHLLRCCPMRGHSSCRRCLCAAEGTVPLGPCRTIRIYIHMCLLWEQGRQITMIRGSQELSLPKTDSRGLLVRNQWSRTSRSPSTRGPSIDEPRSKSTSLKLPNSSTTSRTSSASPSQHESPEQLSEQASPPTPPLPSTPPMPLDSRPPTPPEPHSSSRRSTRMQENPEAWAHGIVRDIRDSRESSQLRDYPRTPPTEWKSYSQRRSTYSSQLDRDCLSELPQPPRQHQREEEEEEEEAYWASVKTLYEKIPSCSRPRPPKPKNAITIAVSSRALFNMMDGRKIYEEEGLEKYMEYQLNNENVILTPGPAFRFVKALQHVNARLRELYPNEQDLFDIVLMTNNHAQVGVRLINSVNHYGLLIDRFCLTGGKSPIGYLKAYLTNLYLSADSEKVQEAIQEGIASATMFDGAKDMAYCDTQLRVAFDGDAVLFSDESEHIAKEYGLDKFFQHETLFENKPLAQEEPRLDVLINNAGIFQCPYMKTEDGFEMQFGVNHLGHFLLTNLLLGLLKNSAPSRIVVVSSKLYKYGDINFEDLNSEQSYNKSFCYSRSKLANILFTRELARRLEGTNVTVNVLHPGIVRTNLGRHIHIPLLVRPLFNLVSWAFFKTPVEGAQTSVYLASSPEVEGVSGKYFGDCKEEELLPKAMDESVARKLWDISEVMVGILK</sequence>
<dbReference type="InterPro" id="IPR036291">
    <property type="entry name" value="NAD(P)-bd_dom_sf"/>
</dbReference>
<name>A0A8C0N7U9_CANLF</name>
<evidence type="ECO:0000313" key="3">
    <source>
        <dbReference type="Proteomes" id="UP000694429"/>
    </source>
</evidence>
<dbReference type="PANTHER" id="PTHR31367">
    <property type="entry name" value="CYTOSOLIC 5'-NUCLEOTIDASE 1 FAMILY MEMBER"/>
    <property type="match status" value="1"/>
</dbReference>
<feature type="compositionally biased region" description="Pro residues" evidence="1">
    <location>
        <begin position="178"/>
        <end position="201"/>
    </location>
</feature>